<feature type="region of interest" description="Disordered" evidence="11">
    <location>
        <begin position="133"/>
        <end position="163"/>
    </location>
</feature>
<gene>
    <name evidence="15" type="ORF">CEY00_Acc17128</name>
</gene>
<evidence type="ECO:0000256" key="7">
    <source>
        <dbReference type="ARBA" id="ARBA00023121"/>
    </source>
</evidence>
<evidence type="ECO:0000256" key="5">
    <source>
        <dbReference type="ARBA" id="ARBA00022622"/>
    </source>
</evidence>
<feature type="signal peptide" evidence="13">
    <location>
        <begin position="1"/>
        <end position="26"/>
    </location>
</feature>
<dbReference type="AlphaFoldDB" id="A0A2R6QKV3"/>
<dbReference type="Proteomes" id="UP000241394">
    <property type="component" value="Chromosome LG15"/>
</dbReference>
<evidence type="ECO:0000313" key="16">
    <source>
        <dbReference type="Proteomes" id="UP000241394"/>
    </source>
</evidence>
<keyword evidence="4" id="KW-1003">Cell membrane</keyword>
<organism evidence="15 16">
    <name type="scientific">Actinidia chinensis var. chinensis</name>
    <name type="common">Chinese soft-hair kiwi</name>
    <dbReference type="NCBI Taxonomy" id="1590841"/>
    <lineage>
        <taxon>Eukaryota</taxon>
        <taxon>Viridiplantae</taxon>
        <taxon>Streptophyta</taxon>
        <taxon>Embryophyta</taxon>
        <taxon>Tracheophyta</taxon>
        <taxon>Spermatophyta</taxon>
        <taxon>Magnoliopsida</taxon>
        <taxon>eudicotyledons</taxon>
        <taxon>Gunneridae</taxon>
        <taxon>Pentapetalae</taxon>
        <taxon>asterids</taxon>
        <taxon>Ericales</taxon>
        <taxon>Actinidiaceae</taxon>
        <taxon>Actinidia</taxon>
    </lineage>
</organism>
<evidence type="ECO:0000256" key="9">
    <source>
        <dbReference type="ARBA" id="ARBA00023180"/>
    </source>
</evidence>
<evidence type="ECO:0000256" key="13">
    <source>
        <dbReference type="SAM" id="SignalP"/>
    </source>
</evidence>
<keyword evidence="6 13" id="KW-0732">Signal</keyword>
<dbReference type="GO" id="GO:0006869">
    <property type="term" value="P:lipid transport"/>
    <property type="evidence" value="ECO:0007669"/>
    <property type="project" value="InterPro"/>
</dbReference>
<name>A0A2R6QKV3_ACTCC</name>
<dbReference type="Gramene" id="PSS10040">
    <property type="protein sequence ID" value="PSS10040"/>
    <property type="gene ID" value="CEY00_Acc17128"/>
</dbReference>
<evidence type="ECO:0000256" key="2">
    <source>
        <dbReference type="ARBA" id="ARBA00009748"/>
    </source>
</evidence>
<keyword evidence="10" id="KW-0449">Lipoprotein</keyword>
<dbReference type="OrthoDB" id="1938537at2759"/>
<dbReference type="OMA" id="DICHATA"/>
<evidence type="ECO:0000256" key="10">
    <source>
        <dbReference type="ARBA" id="ARBA00023288"/>
    </source>
</evidence>
<keyword evidence="12" id="KW-0472">Membrane</keyword>
<evidence type="ECO:0000256" key="1">
    <source>
        <dbReference type="ARBA" id="ARBA00004609"/>
    </source>
</evidence>
<dbReference type="GO" id="GO:0005886">
    <property type="term" value="C:plasma membrane"/>
    <property type="evidence" value="ECO:0007669"/>
    <property type="project" value="UniProtKB-SubCell"/>
</dbReference>
<dbReference type="PRINTS" id="PR00382">
    <property type="entry name" value="LIPIDTRNSFER"/>
</dbReference>
<dbReference type="PROSITE" id="PS51257">
    <property type="entry name" value="PROKAR_LIPOPROTEIN"/>
    <property type="match status" value="1"/>
</dbReference>
<keyword evidence="3" id="KW-0813">Transport</keyword>
<comment type="similarity">
    <text evidence="2">Belongs to the plant LTP family.</text>
</comment>
<keyword evidence="8" id="KW-1015">Disulfide bond</keyword>
<dbReference type="InterPro" id="IPR016140">
    <property type="entry name" value="Bifunc_inhib/LTP/seed_store"/>
</dbReference>
<keyword evidence="12" id="KW-1133">Transmembrane helix</keyword>
<reference evidence="16" key="2">
    <citation type="journal article" date="2018" name="BMC Genomics">
        <title>A manually annotated Actinidia chinensis var. chinensis (kiwifruit) genome highlights the challenges associated with draft genomes and gene prediction in plants.</title>
        <authorList>
            <person name="Pilkington S.M."/>
            <person name="Crowhurst R."/>
            <person name="Hilario E."/>
            <person name="Nardozza S."/>
            <person name="Fraser L."/>
            <person name="Peng Y."/>
            <person name="Gunaseelan K."/>
            <person name="Simpson R."/>
            <person name="Tahir J."/>
            <person name="Deroles S.C."/>
            <person name="Templeton K."/>
            <person name="Luo Z."/>
            <person name="Davy M."/>
            <person name="Cheng C."/>
            <person name="McNeilage M."/>
            <person name="Scaglione D."/>
            <person name="Liu Y."/>
            <person name="Zhang Q."/>
            <person name="Datson P."/>
            <person name="De Silva N."/>
            <person name="Gardiner S.E."/>
            <person name="Bassett H."/>
            <person name="Chagne D."/>
            <person name="McCallum J."/>
            <person name="Dzierzon H."/>
            <person name="Deng C."/>
            <person name="Wang Y.Y."/>
            <person name="Barron L."/>
            <person name="Manako K."/>
            <person name="Bowen J."/>
            <person name="Foster T.M."/>
            <person name="Erridge Z.A."/>
            <person name="Tiffin H."/>
            <person name="Waite C.N."/>
            <person name="Davies K.M."/>
            <person name="Grierson E.P."/>
            <person name="Laing W.A."/>
            <person name="Kirk R."/>
            <person name="Chen X."/>
            <person name="Wood M."/>
            <person name="Montefiori M."/>
            <person name="Brummell D.A."/>
            <person name="Schwinn K.E."/>
            <person name="Catanach A."/>
            <person name="Fullerton C."/>
            <person name="Li D."/>
            <person name="Meiyalaghan S."/>
            <person name="Nieuwenhuizen N."/>
            <person name="Read N."/>
            <person name="Prakash R."/>
            <person name="Hunter D."/>
            <person name="Zhang H."/>
            <person name="McKenzie M."/>
            <person name="Knabel M."/>
            <person name="Harris A."/>
            <person name="Allan A.C."/>
            <person name="Gleave A."/>
            <person name="Chen A."/>
            <person name="Janssen B.J."/>
            <person name="Plunkett B."/>
            <person name="Ampomah-Dwamena C."/>
            <person name="Voogd C."/>
            <person name="Leif D."/>
            <person name="Lafferty D."/>
            <person name="Souleyre E.J.F."/>
            <person name="Varkonyi-Gasic E."/>
            <person name="Gambi F."/>
            <person name="Hanley J."/>
            <person name="Yao J.L."/>
            <person name="Cheung J."/>
            <person name="David K.M."/>
            <person name="Warren B."/>
            <person name="Marsh K."/>
            <person name="Snowden K.C."/>
            <person name="Lin-Wang K."/>
            <person name="Brian L."/>
            <person name="Martinez-Sanchez M."/>
            <person name="Wang M."/>
            <person name="Ileperuma N."/>
            <person name="Macnee N."/>
            <person name="Campin R."/>
            <person name="McAtee P."/>
            <person name="Drummond R.S.M."/>
            <person name="Espley R.V."/>
            <person name="Ireland H.S."/>
            <person name="Wu R."/>
            <person name="Atkinson R.G."/>
            <person name="Karunairetnam S."/>
            <person name="Bulley S."/>
            <person name="Chunkath S."/>
            <person name="Hanley Z."/>
            <person name="Storey R."/>
            <person name="Thrimawithana A.H."/>
            <person name="Thomson S."/>
            <person name="David C."/>
            <person name="Testolin R."/>
            <person name="Huang H."/>
            <person name="Hellens R.P."/>
            <person name="Schaffer R.J."/>
        </authorList>
    </citation>
    <scope>NUCLEOTIDE SEQUENCE [LARGE SCALE GENOMIC DNA]</scope>
    <source>
        <strain evidence="16">cv. Red5</strain>
    </source>
</reference>
<evidence type="ECO:0000256" key="8">
    <source>
        <dbReference type="ARBA" id="ARBA00023157"/>
    </source>
</evidence>
<evidence type="ECO:0000259" key="14">
    <source>
        <dbReference type="SMART" id="SM00499"/>
    </source>
</evidence>
<dbReference type="InterPro" id="IPR043325">
    <property type="entry name" value="LTSS"/>
</dbReference>
<feature type="chain" id="PRO_5015311922" description="Bifunctional inhibitor/plant lipid transfer protein/seed storage helical domain-containing protein" evidence="13">
    <location>
        <begin position="27"/>
        <end position="196"/>
    </location>
</feature>
<reference evidence="15 16" key="1">
    <citation type="submission" date="2017-07" db="EMBL/GenBank/DDBJ databases">
        <title>An improved, manually edited Actinidia chinensis var. chinensis (kiwifruit) genome highlights the challenges associated with draft genomes and gene prediction in plants.</title>
        <authorList>
            <person name="Pilkington S."/>
            <person name="Crowhurst R."/>
            <person name="Hilario E."/>
            <person name="Nardozza S."/>
            <person name="Fraser L."/>
            <person name="Peng Y."/>
            <person name="Gunaseelan K."/>
            <person name="Simpson R."/>
            <person name="Tahir J."/>
            <person name="Deroles S."/>
            <person name="Templeton K."/>
            <person name="Luo Z."/>
            <person name="Davy M."/>
            <person name="Cheng C."/>
            <person name="Mcneilage M."/>
            <person name="Scaglione D."/>
            <person name="Liu Y."/>
            <person name="Zhang Q."/>
            <person name="Datson P."/>
            <person name="De Silva N."/>
            <person name="Gardiner S."/>
            <person name="Bassett H."/>
            <person name="Chagne D."/>
            <person name="Mccallum J."/>
            <person name="Dzierzon H."/>
            <person name="Deng C."/>
            <person name="Wang Y.-Y."/>
            <person name="Barron N."/>
            <person name="Manako K."/>
            <person name="Bowen J."/>
            <person name="Foster T."/>
            <person name="Erridge Z."/>
            <person name="Tiffin H."/>
            <person name="Waite C."/>
            <person name="Davies K."/>
            <person name="Grierson E."/>
            <person name="Laing W."/>
            <person name="Kirk R."/>
            <person name="Chen X."/>
            <person name="Wood M."/>
            <person name="Montefiori M."/>
            <person name="Brummell D."/>
            <person name="Schwinn K."/>
            <person name="Catanach A."/>
            <person name="Fullerton C."/>
            <person name="Li D."/>
            <person name="Meiyalaghan S."/>
            <person name="Nieuwenhuizen N."/>
            <person name="Read N."/>
            <person name="Prakash R."/>
            <person name="Hunter D."/>
            <person name="Zhang H."/>
            <person name="Mckenzie M."/>
            <person name="Knabel M."/>
            <person name="Harris A."/>
            <person name="Allan A."/>
            <person name="Chen A."/>
            <person name="Janssen B."/>
            <person name="Plunkett B."/>
            <person name="Dwamena C."/>
            <person name="Voogd C."/>
            <person name="Leif D."/>
            <person name="Lafferty D."/>
            <person name="Souleyre E."/>
            <person name="Varkonyi-Gasic E."/>
            <person name="Gambi F."/>
            <person name="Hanley J."/>
            <person name="Yao J.-L."/>
            <person name="Cheung J."/>
            <person name="David K."/>
            <person name="Warren B."/>
            <person name="Marsh K."/>
            <person name="Snowden K."/>
            <person name="Lin-Wang K."/>
            <person name="Brian L."/>
            <person name="Martinez-Sanchez M."/>
            <person name="Wang M."/>
            <person name="Ileperuma N."/>
            <person name="Macnee N."/>
            <person name="Campin R."/>
            <person name="Mcatee P."/>
            <person name="Drummond R."/>
            <person name="Espley R."/>
            <person name="Ireland H."/>
            <person name="Wu R."/>
            <person name="Atkinson R."/>
            <person name="Karunairetnam S."/>
            <person name="Bulley S."/>
            <person name="Chunkath S."/>
            <person name="Hanley Z."/>
            <person name="Storey R."/>
            <person name="Thrimawithana A."/>
            <person name="Thomson S."/>
            <person name="David C."/>
            <person name="Testolin R."/>
        </authorList>
    </citation>
    <scope>NUCLEOTIDE SEQUENCE [LARGE SCALE GENOMIC DNA]</scope>
    <source>
        <strain evidence="16">cv. Red5</strain>
        <tissue evidence="15">Young leaf</tissue>
    </source>
</reference>
<dbReference type="InParanoid" id="A0A2R6QKV3"/>
<keyword evidence="12" id="KW-0812">Transmembrane</keyword>
<evidence type="ECO:0000256" key="12">
    <source>
        <dbReference type="SAM" id="Phobius"/>
    </source>
</evidence>
<dbReference type="SMART" id="SM00499">
    <property type="entry name" value="AAI"/>
    <property type="match status" value="1"/>
</dbReference>
<sequence>MDDHFTRVQLPLIFLTISMILSCASSDPAKDRKECTEQLVGLATCLPYVGGNAKAPTPDCCSGLKQVLKTNKKCLCVIIRDRNDPELGLTINVTLALGLPSVCNAPANVSQCPALLQMPPNSPDAQIFYQFGNASSSSPTSSPSATGNANATVGPEKSGGRDLSGHRWLRWEVIACGLSIWLFISRFLFIKFGWPP</sequence>
<evidence type="ECO:0000256" key="4">
    <source>
        <dbReference type="ARBA" id="ARBA00022475"/>
    </source>
</evidence>
<dbReference type="STRING" id="1590841.A0A2R6QKV3"/>
<comment type="caution">
    <text evidence="15">The sequence shown here is derived from an EMBL/GenBank/DDBJ whole genome shotgun (WGS) entry which is preliminary data.</text>
</comment>
<accession>A0A2R6QKV3</accession>
<dbReference type="FunFam" id="1.10.110.10:FF:000001">
    <property type="entry name" value="Bifunctional inhibitor/lipid-transfer protein/seed storage 2S albumin superfamily protein"/>
    <property type="match status" value="1"/>
</dbReference>
<dbReference type="GO" id="GO:0098552">
    <property type="term" value="C:side of membrane"/>
    <property type="evidence" value="ECO:0007669"/>
    <property type="project" value="UniProtKB-KW"/>
</dbReference>
<dbReference type="InterPro" id="IPR036312">
    <property type="entry name" value="Bifun_inhib/LTP/seed_sf"/>
</dbReference>
<dbReference type="FunCoup" id="A0A2R6QKV3">
    <property type="interactions" value="556"/>
</dbReference>
<feature type="compositionally biased region" description="Low complexity" evidence="11">
    <location>
        <begin position="134"/>
        <end position="146"/>
    </location>
</feature>
<dbReference type="SUPFAM" id="SSF47699">
    <property type="entry name" value="Bifunctional inhibitor/lipid-transfer protein/seed storage 2S albumin"/>
    <property type="match status" value="1"/>
</dbReference>
<feature type="domain" description="Bifunctional inhibitor/plant lipid transfer protein/seed storage helical" evidence="14">
    <location>
        <begin position="35"/>
        <end position="112"/>
    </location>
</feature>
<dbReference type="Gene3D" id="1.10.110.10">
    <property type="entry name" value="Plant lipid-transfer and hydrophobic proteins"/>
    <property type="match status" value="1"/>
</dbReference>
<dbReference type="InterPro" id="IPR000528">
    <property type="entry name" value="Plant_nsLTP"/>
</dbReference>
<dbReference type="GO" id="GO:0008289">
    <property type="term" value="F:lipid binding"/>
    <property type="evidence" value="ECO:0007669"/>
    <property type="project" value="UniProtKB-KW"/>
</dbReference>
<evidence type="ECO:0000256" key="6">
    <source>
        <dbReference type="ARBA" id="ARBA00022729"/>
    </source>
</evidence>
<evidence type="ECO:0000256" key="11">
    <source>
        <dbReference type="SAM" id="MobiDB-lite"/>
    </source>
</evidence>
<feature type="transmembrane region" description="Helical" evidence="12">
    <location>
        <begin position="168"/>
        <end position="189"/>
    </location>
</feature>
<comment type="subcellular location">
    <subcellularLocation>
        <location evidence="1">Cell membrane</location>
        <topology evidence="1">Lipid-anchor</topology>
        <topology evidence="1">GPI-anchor</topology>
    </subcellularLocation>
</comment>
<keyword evidence="16" id="KW-1185">Reference proteome</keyword>
<keyword evidence="9" id="KW-0325">Glycoprotein</keyword>
<dbReference type="PANTHER" id="PTHR33044">
    <property type="entry name" value="BIFUNCTIONAL INHIBITOR/LIPID-TRANSFER PROTEIN/SEED STORAGE 2S ALBUMIN SUPERFAMILY PROTEIN-RELATED"/>
    <property type="match status" value="1"/>
</dbReference>
<keyword evidence="7" id="KW-0446">Lipid-binding</keyword>
<dbReference type="CDD" id="cd00010">
    <property type="entry name" value="AAI_LTSS"/>
    <property type="match status" value="1"/>
</dbReference>
<keyword evidence="5" id="KW-0336">GPI-anchor</keyword>
<proteinExistence type="inferred from homology"/>
<evidence type="ECO:0000256" key="3">
    <source>
        <dbReference type="ARBA" id="ARBA00022448"/>
    </source>
</evidence>
<protein>
    <recommendedName>
        <fullName evidence="14">Bifunctional inhibitor/plant lipid transfer protein/seed storage helical domain-containing protein</fullName>
    </recommendedName>
</protein>
<evidence type="ECO:0000313" key="15">
    <source>
        <dbReference type="EMBL" id="PSS10040.1"/>
    </source>
</evidence>
<dbReference type="Pfam" id="PF14368">
    <property type="entry name" value="LTP_2"/>
    <property type="match status" value="1"/>
</dbReference>
<dbReference type="EMBL" id="NKQK01000015">
    <property type="protein sequence ID" value="PSS10040.1"/>
    <property type="molecule type" value="Genomic_DNA"/>
</dbReference>